<keyword evidence="11" id="KW-1185">Reference proteome</keyword>
<keyword evidence="2" id="KW-0997">Cell inner membrane</keyword>
<feature type="domain" description="HAMP" evidence="9">
    <location>
        <begin position="344"/>
        <end position="397"/>
    </location>
</feature>
<dbReference type="Gene3D" id="1.10.287.950">
    <property type="entry name" value="Methyl-accepting chemotaxis protein"/>
    <property type="match status" value="1"/>
</dbReference>
<name>A8I083_AZOC5</name>
<reference evidence="10 11" key="3">
    <citation type="journal article" date="2008" name="BMC Genomics">
        <title>The genome of the versatile nitrogen fixer Azorhizobium caulinodans ORS571.</title>
        <authorList>
            <person name="Lee KB."/>
            <person name="Backer P.D."/>
            <person name="Aono T."/>
            <person name="Liu CT."/>
            <person name="Suzuki S."/>
            <person name="Suzuki T."/>
            <person name="Kaneko T."/>
            <person name="Yamada M."/>
            <person name="Tabata S."/>
            <person name="Kupfer D.M."/>
            <person name="Najar F.Z."/>
            <person name="Wiley G.B."/>
            <person name="Roe B."/>
            <person name="Binnewies T.T."/>
            <person name="Ussery D.W."/>
            <person name="D'Haeze W."/>
            <person name="Herder J.D."/>
            <person name="Gevers D."/>
            <person name="Vereecke D."/>
            <person name="Holsters M."/>
            <person name="Oyaizu H."/>
        </authorList>
    </citation>
    <scope>NUCLEOTIDE SEQUENCE [LARGE SCALE GENOMIC DNA]</scope>
    <source>
        <strain evidence="11">ATCC 43989 / DSM 5975 / JCM 20966 / LMG 6465 / NBRC 14845 / NCIMB 13405 / ORS 571</strain>
    </source>
</reference>
<feature type="domain" description="T-SNARE coiled-coil homology" evidence="8">
    <location>
        <begin position="590"/>
        <end position="652"/>
    </location>
</feature>
<comment type="similarity">
    <text evidence="4">Belongs to the methyl-accepting chemotaxis (MCP) protein family.</text>
</comment>
<feature type="domain" description="Methyl-accepting transducer" evidence="7">
    <location>
        <begin position="413"/>
        <end position="674"/>
    </location>
</feature>
<evidence type="ECO:0000256" key="2">
    <source>
        <dbReference type="ARBA" id="ARBA00022519"/>
    </source>
</evidence>
<evidence type="ECO:0000313" key="11">
    <source>
        <dbReference type="Proteomes" id="UP000000270"/>
    </source>
</evidence>
<dbReference type="GO" id="GO:0007165">
    <property type="term" value="P:signal transduction"/>
    <property type="evidence" value="ECO:0007669"/>
    <property type="project" value="UniProtKB-KW"/>
</dbReference>
<dbReference type="InterPro" id="IPR000727">
    <property type="entry name" value="T_SNARE_dom"/>
</dbReference>
<dbReference type="PROSITE" id="PS50885">
    <property type="entry name" value="HAMP"/>
    <property type="match status" value="1"/>
</dbReference>
<evidence type="ECO:0000259" key="7">
    <source>
        <dbReference type="PROSITE" id="PS50111"/>
    </source>
</evidence>
<dbReference type="PANTHER" id="PTHR32089:SF112">
    <property type="entry name" value="LYSOZYME-LIKE PROTEIN-RELATED"/>
    <property type="match status" value="1"/>
</dbReference>
<sequence>MRIRGMILLCISTLGAVSLVGGVVVAVNQWQRWNSAVAVEGLMQVFAEMAYINERYSIERGDFNQMLLADTPVTPTLQETMRRNLGRTDEALANAKANAAKLPAADRQAFEGPIQKTIDEIRQLREASWPQGEKPKAARDPAFVQSFVPKAQDILQSLGRTAAALELRISDEDNNVGRLAAFARQTIFLRDAAGRRATMVTTLLGSGKPFTPAQLEQFFQLDGQVTAYWDMVSHASKDLNDVPGITTAMTEAKTKFTDLVANLNRSMMPAAKGEGPAPMPLADWRAQISPALKSSLAPRDAAFTAAYVMAEASIASARTGFALACGGIVGIIAIVGGFALFINRRLITPIRGLTVGIEQIAEGNLDVDIPGAGRKDEIGEISRAVEVLRGNSREVVRLQEEQVAMREQAEQDRRATFARVADELDRVVGKIAGAVSATSEELQASARGMSTMAAQTSDRSSVAAQASHVASDMVGAVAAAAEELSASVNEIGTQVKESARIAGVAVDEANNAASKVTAMSEAARKIGDILQLITEIAGQTNLLALNATIEAARAGEAGKGFAVVASEVKNLADQTAKATAEIDTQISAVQSATNEAVSAIASIAGTIGRMNDISGSIASAVTQQQAATSEIAGSIARASEGTREANENMAQVTQTAAETGSAASQVLDASTELSRTSSELRVATDDFVARIRTA</sequence>
<dbReference type="HOGENOM" id="CLU_000445_107_27_5"/>
<keyword evidence="6" id="KW-1133">Transmembrane helix</keyword>
<reference evidence="10 11" key="1">
    <citation type="journal article" date="2007" name="Appl. Environ. Microbiol.">
        <title>Rhizobial factors required for stem nodule maturation and maintenance in Sesbania rostrata-Azorhizobium caulinodans ORS571 symbiosis.</title>
        <authorList>
            <person name="Suzuki S."/>
            <person name="Aono T."/>
            <person name="Lee KB."/>
            <person name="Suzuki T."/>
            <person name="Liu CT."/>
            <person name="Miwa H."/>
            <person name="Wakao S."/>
            <person name="Iki T."/>
            <person name="Oyaizu H."/>
        </authorList>
    </citation>
    <scope>NUCLEOTIDE SEQUENCE [LARGE SCALE GENOMIC DNA]</scope>
    <source>
        <strain evidence="11">ATCC 43989 / DSM 5975 / JCM 20966 / LMG 6465 / NBRC 14845 / NCIMB 13405 / ORS 571</strain>
    </source>
</reference>
<dbReference type="EMBL" id="AP009384">
    <property type="protein sequence ID" value="BAF87223.1"/>
    <property type="molecule type" value="Genomic_DNA"/>
</dbReference>
<keyword evidence="6" id="KW-0812">Transmembrane</keyword>
<evidence type="ECO:0000259" key="8">
    <source>
        <dbReference type="PROSITE" id="PS50192"/>
    </source>
</evidence>
<dbReference type="Gene3D" id="6.10.340.10">
    <property type="match status" value="1"/>
</dbReference>
<dbReference type="InterPro" id="IPR004089">
    <property type="entry name" value="MCPsignal_dom"/>
</dbReference>
<dbReference type="AlphaFoldDB" id="A8I083"/>
<evidence type="ECO:0000256" key="5">
    <source>
        <dbReference type="PROSITE-ProRule" id="PRU00284"/>
    </source>
</evidence>
<dbReference type="PROSITE" id="PS50192">
    <property type="entry name" value="T_SNARE"/>
    <property type="match status" value="1"/>
</dbReference>
<dbReference type="RefSeq" id="WP_012169756.1">
    <property type="nucleotide sequence ID" value="NC_009937.1"/>
</dbReference>
<evidence type="ECO:0000256" key="4">
    <source>
        <dbReference type="ARBA" id="ARBA00029447"/>
    </source>
</evidence>
<dbReference type="Proteomes" id="UP000000270">
    <property type="component" value="Chromosome"/>
</dbReference>
<dbReference type="GO" id="GO:0005886">
    <property type="term" value="C:plasma membrane"/>
    <property type="evidence" value="ECO:0007669"/>
    <property type="project" value="UniProtKB-SubCell"/>
</dbReference>
<reference evidence="10 11" key="6">
    <citation type="journal article" date="2011" name="Appl. Environ. Microbiol.">
        <title>Involvement of the azorhizobial chromosome partition gene (parA) in the onset of bacteroid differentiation during Sesbania rostrata stem nodule development.</title>
        <authorList>
            <person name="Liu CT."/>
            <person name="Lee KB."/>
            <person name="Wang YS."/>
            <person name="Peng MH."/>
            <person name="Lee KT."/>
            <person name="Suzuki S."/>
            <person name="Suzuki T."/>
            <person name="Oyaizu H."/>
        </authorList>
    </citation>
    <scope>NUCLEOTIDE SEQUENCE [LARGE SCALE GENOMIC DNA]</scope>
    <source>
        <strain evidence="11">ATCC 43989 / DSM 5975 / JCM 20966 / LMG 6465 / NBRC 14845 / NCIMB 13405 / ORS 571</strain>
    </source>
</reference>
<reference evidence="10 11" key="5">
    <citation type="journal article" date="2010" name="Appl. Environ. Microbiol.">
        <title>phrR-like gene praR of Azorhizobium caulinodans ORS571 is essential for symbiosis with Sesbania rostrata and is involved in expression of reb genes.</title>
        <authorList>
            <person name="Akiba N."/>
            <person name="Aono T."/>
            <person name="Toyazaki H."/>
            <person name="Sato S."/>
            <person name="Oyaizu H."/>
        </authorList>
    </citation>
    <scope>NUCLEOTIDE SEQUENCE [LARGE SCALE GENOMIC DNA]</scope>
    <source>
        <strain evidence="11">ATCC 43989 / DSM 5975 / JCM 20966 / LMG 6465 / NBRC 14845 / NCIMB 13405 / ORS 571</strain>
    </source>
</reference>
<keyword evidence="3 5" id="KW-0807">Transducer</keyword>
<dbReference type="SMART" id="SM00283">
    <property type="entry name" value="MA"/>
    <property type="match status" value="1"/>
</dbReference>
<proteinExistence type="inferred from homology"/>
<dbReference type="SMART" id="SM00304">
    <property type="entry name" value="HAMP"/>
    <property type="match status" value="1"/>
</dbReference>
<reference evidence="10 11" key="4">
    <citation type="journal article" date="2009" name="Appl. Environ. Microbiol.">
        <title>Comparative genome-wide transcriptional profiling of Azorhizobium caulinodans ORS571 grown under free-living and symbiotic conditions.</title>
        <authorList>
            <person name="Tsukada S."/>
            <person name="Aono T."/>
            <person name="Akiba N."/>
            <person name="Lee KB."/>
            <person name="Liu CT."/>
            <person name="Toyazaki H."/>
            <person name="Oyaizu H."/>
        </authorList>
    </citation>
    <scope>NUCLEOTIDE SEQUENCE [LARGE SCALE GENOMIC DNA]</scope>
    <source>
        <strain evidence="11">ATCC 43989 / DSM 5975 / JCM 20966 / LMG 6465 / NBRC 14845 / NCIMB 13405 / ORS 571</strain>
    </source>
</reference>
<protein>
    <submittedName>
        <fullName evidence="10">Methyl-accepting chemotaxis sensory transducer</fullName>
    </submittedName>
</protein>
<dbReference type="Pfam" id="PF00672">
    <property type="entry name" value="HAMP"/>
    <property type="match status" value="1"/>
</dbReference>
<feature type="transmembrane region" description="Helical" evidence="6">
    <location>
        <begin position="321"/>
        <end position="342"/>
    </location>
</feature>
<dbReference type="SUPFAM" id="SSF58104">
    <property type="entry name" value="Methyl-accepting chemotaxis protein (MCP) signaling domain"/>
    <property type="match status" value="1"/>
</dbReference>
<dbReference type="PROSITE" id="PS50111">
    <property type="entry name" value="CHEMOTAXIS_TRANSDUC_2"/>
    <property type="match status" value="1"/>
</dbReference>
<accession>A8I083</accession>
<reference evidence="11" key="2">
    <citation type="submission" date="2007-04" db="EMBL/GenBank/DDBJ databases">
        <title>Complete genome sequence of the nitrogen-fixing bacterium Azorhizobium caulinodans ORS571.</title>
        <authorList>
            <person name="Lee K.B."/>
            <person name="Backer P.D."/>
            <person name="Aono T."/>
            <person name="Liu C.T."/>
            <person name="Suzuki S."/>
            <person name="Suzuki T."/>
            <person name="Kaneko T."/>
            <person name="Yamada M."/>
            <person name="Tabata S."/>
            <person name="Kupfer D.M."/>
            <person name="Najar F.Z."/>
            <person name="Wiley G.B."/>
            <person name="Roe B."/>
            <person name="Binnewies T."/>
            <person name="Ussery D."/>
            <person name="Vereecke D."/>
            <person name="Gevers D."/>
            <person name="Holsters M."/>
            <person name="Oyaizu H."/>
        </authorList>
    </citation>
    <scope>NUCLEOTIDE SEQUENCE [LARGE SCALE GENOMIC DNA]</scope>
    <source>
        <strain evidence="11">ATCC 43989 / DSM 5975 / JCM 20966 / LMG 6465 / NBRC 14845 / NCIMB 13405 / ORS 571</strain>
    </source>
</reference>
<dbReference type="Pfam" id="PF00015">
    <property type="entry name" value="MCPsignal"/>
    <property type="match status" value="1"/>
</dbReference>
<dbReference type="KEGG" id="azc:AZC_1225"/>
<comment type="subcellular location">
    <subcellularLocation>
        <location evidence="1">Cell inner membrane</location>
        <topology evidence="1">Multi-pass membrane protein</topology>
    </subcellularLocation>
</comment>
<keyword evidence="6" id="KW-0472">Membrane</keyword>
<evidence type="ECO:0000259" key="9">
    <source>
        <dbReference type="PROSITE" id="PS50885"/>
    </source>
</evidence>
<evidence type="ECO:0000256" key="1">
    <source>
        <dbReference type="ARBA" id="ARBA00004429"/>
    </source>
</evidence>
<evidence type="ECO:0000256" key="6">
    <source>
        <dbReference type="SAM" id="Phobius"/>
    </source>
</evidence>
<gene>
    <name evidence="10" type="ordered locus">AZC_1225</name>
</gene>
<dbReference type="CDD" id="cd06225">
    <property type="entry name" value="HAMP"/>
    <property type="match status" value="1"/>
</dbReference>
<evidence type="ECO:0000256" key="3">
    <source>
        <dbReference type="ARBA" id="ARBA00023224"/>
    </source>
</evidence>
<dbReference type="InterPro" id="IPR003660">
    <property type="entry name" value="HAMP_dom"/>
</dbReference>
<dbReference type="eggNOG" id="COG0840">
    <property type="taxonomic scope" value="Bacteria"/>
</dbReference>
<organism evidence="10 11">
    <name type="scientific">Azorhizobium caulinodans (strain ATCC 43989 / DSM 5975 / JCM 20966 / LMG 6465 / NBRC 14845 / NCIMB 13405 / ORS 571)</name>
    <dbReference type="NCBI Taxonomy" id="438753"/>
    <lineage>
        <taxon>Bacteria</taxon>
        <taxon>Pseudomonadati</taxon>
        <taxon>Pseudomonadota</taxon>
        <taxon>Alphaproteobacteria</taxon>
        <taxon>Hyphomicrobiales</taxon>
        <taxon>Xanthobacteraceae</taxon>
        <taxon>Azorhizobium</taxon>
    </lineage>
</organism>
<dbReference type="PANTHER" id="PTHR32089">
    <property type="entry name" value="METHYL-ACCEPTING CHEMOTAXIS PROTEIN MCPB"/>
    <property type="match status" value="1"/>
</dbReference>
<keyword evidence="2" id="KW-1003">Cell membrane</keyword>
<evidence type="ECO:0000313" key="10">
    <source>
        <dbReference type="EMBL" id="BAF87223.1"/>
    </source>
</evidence>
<dbReference type="STRING" id="438753.AZC_1225"/>